<dbReference type="GO" id="GO:0005737">
    <property type="term" value="C:cytoplasm"/>
    <property type="evidence" value="ECO:0007669"/>
    <property type="project" value="TreeGrafter"/>
</dbReference>
<protein>
    <submittedName>
        <fullName evidence="2">Translationally-controlled tumor protein</fullName>
    </submittedName>
</protein>
<dbReference type="STRING" id="35525.A0A0P5CPE7"/>
<reference evidence="2 3" key="1">
    <citation type="submission" date="2016-03" db="EMBL/GenBank/DDBJ databases">
        <title>EvidentialGene: Evidence-directed Construction of Genes on Genomes.</title>
        <authorList>
            <person name="Gilbert D.G."/>
            <person name="Choi J.-H."/>
            <person name="Mockaitis K."/>
            <person name="Colbourne J."/>
            <person name="Pfrender M."/>
        </authorList>
    </citation>
    <scope>NUCLEOTIDE SEQUENCE [LARGE SCALE GENOMIC DNA]</scope>
    <source>
        <strain evidence="2 3">Xinb3</strain>
        <tissue evidence="2">Complete organism</tissue>
    </source>
</reference>
<dbReference type="PROSITE" id="PS01002">
    <property type="entry name" value="TCTP_1"/>
    <property type="match status" value="1"/>
</dbReference>
<dbReference type="Gene3D" id="2.170.150.10">
    <property type="entry name" value="Metal Binding Protein, Guanine Nucleotide Exchange Factor, Chain A"/>
    <property type="match status" value="1"/>
</dbReference>
<dbReference type="SUPFAM" id="SSF51316">
    <property type="entry name" value="Mss4-like"/>
    <property type="match status" value="1"/>
</dbReference>
<dbReference type="InterPro" id="IPR011057">
    <property type="entry name" value="Mss4-like_sf"/>
</dbReference>
<dbReference type="EMBL" id="LRGB01001663">
    <property type="protein sequence ID" value="KZS10868.1"/>
    <property type="molecule type" value="Genomic_DNA"/>
</dbReference>
<accession>A0A0P5CPE7</accession>
<keyword evidence="3" id="KW-1185">Reference proteome</keyword>
<dbReference type="PANTHER" id="PTHR11991:SF0">
    <property type="entry name" value="TRANSLATIONALLY-CONTROLLED TUMOR PROTEIN"/>
    <property type="match status" value="1"/>
</dbReference>
<dbReference type="InterPro" id="IPR018105">
    <property type="entry name" value="Translational_control_tumour_p"/>
</dbReference>
<dbReference type="Proteomes" id="UP000076858">
    <property type="component" value="Unassembled WGS sequence"/>
</dbReference>
<dbReference type="InterPro" id="IPR018103">
    <property type="entry name" value="Translation_control_tumour_CS"/>
</dbReference>
<dbReference type="FunFam" id="2.170.150.10:FF:000002">
    <property type="entry name" value="Translationally-controlled tumor protein homolog"/>
    <property type="match status" value="1"/>
</dbReference>
<dbReference type="GO" id="GO:0005509">
    <property type="term" value="F:calcium ion binding"/>
    <property type="evidence" value="ECO:0007669"/>
    <property type="project" value="TreeGrafter"/>
</dbReference>
<evidence type="ECO:0000313" key="2">
    <source>
        <dbReference type="EMBL" id="KZS10868.1"/>
    </source>
</evidence>
<gene>
    <name evidence="2" type="ORF">APZ42_024487</name>
</gene>
<dbReference type="InterPro" id="IPR011323">
    <property type="entry name" value="Mss4/transl-control_tumour"/>
</dbReference>
<comment type="caution">
    <text evidence="2">The sequence shown here is derived from an EMBL/GenBank/DDBJ whole genome shotgun (WGS) entry which is preliminary data.</text>
</comment>
<dbReference type="PANTHER" id="PTHR11991">
    <property type="entry name" value="TRANSLATIONALLY CONTROLLED TUMOR PROTEIN-RELATED"/>
    <property type="match status" value="1"/>
</dbReference>
<dbReference type="PROSITE" id="PS51797">
    <property type="entry name" value="TCTP_3"/>
    <property type="match status" value="1"/>
</dbReference>
<organism evidence="2 3">
    <name type="scientific">Daphnia magna</name>
    <dbReference type="NCBI Taxonomy" id="35525"/>
    <lineage>
        <taxon>Eukaryota</taxon>
        <taxon>Metazoa</taxon>
        <taxon>Ecdysozoa</taxon>
        <taxon>Arthropoda</taxon>
        <taxon>Crustacea</taxon>
        <taxon>Branchiopoda</taxon>
        <taxon>Diplostraca</taxon>
        <taxon>Cladocera</taxon>
        <taxon>Anomopoda</taxon>
        <taxon>Daphniidae</taxon>
        <taxon>Daphnia</taxon>
    </lineage>
</organism>
<comment type="similarity">
    <text evidence="1">Belongs to the TCTP family.</text>
</comment>
<dbReference type="Pfam" id="PF00838">
    <property type="entry name" value="TCTP"/>
    <property type="match status" value="1"/>
</dbReference>
<dbReference type="PRINTS" id="PR01653">
    <property type="entry name" value="TCTPROTEIN"/>
</dbReference>
<dbReference type="InterPro" id="IPR034737">
    <property type="entry name" value="TCTP"/>
</dbReference>
<sequence>MATLNHFLLHFLHGSFLLSFLSLPSIPVGCCVSSLLFFIIKHLFTMIIYKDIFNDDEMFSDSYPIKLVDGVLYEVTGKYVSRKAGEIVLAGANPSAEEADEGSEEATESGCDIVLAHQLVECFAFGDKKGYTQYLKDYMKRLVAKLEETQPSEVDTFKSNMSKVMKDLLGRFKDLQFFTGAQMDVDGMVALMEYRDINGESRPVMMFFKHGLIAEKF</sequence>
<dbReference type="OrthoDB" id="10248936at2759"/>
<dbReference type="AlphaFoldDB" id="A0A0P5CPE7"/>
<proteinExistence type="inferred from homology"/>
<evidence type="ECO:0000313" key="3">
    <source>
        <dbReference type="Proteomes" id="UP000076858"/>
    </source>
</evidence>
<evidence type="ECO:0000256" key="1">
    <source>
        <dbReference type="PROSITE-ProRule" id="PRU01133"/>
    </source>
</evidence>
<name>A0A0P5CPE7_9CRUS</name>